<dbReference type="Proteomes" id="UP000194141">
    <property type="component" value="Unassembled WGS sequence"/>
</dbReference>
<name>A0A1X4XZD7_9BACT</name>
<sequence>MHENLSKRTTKDIEIETRKNTEVSDYFNIEIKRTEKSEFFIYFNKPKITFFIQ</sequence>
<dbReference type="AlphaFoldDB" id="A0A1X4XZD7"/>
<accession>A0A1X4XZD7</accession>
<protein>
    <submittedName>
        <fullName evidence="1">Uncharacterized protein</fullName>
    </submittedName>
</protein>
<dbReference type="EMBL" id="MDSU01000001">
    <property type="protein sequence ID" value="OSS42907.1"/>
    <property type="molecule type" value="Genomic_DNA"/>
</dbReference>
<evidence type="ECO:0000313" key="2">
    <source>
        <dbReference type="Proteomes" id="UP000194141"/>
    </source>
</evidence>
<reference evidence="1 2" key="1">
    <citation type="journal article" date="2017" name="Front. Microbiol.">
        <title>Genome Sequence of Desulfurella amilsii Strain TR1 and Comparative Genomics of Desulfurellaceae Family.</title>
        <authorList>
            <person name="Florentino A.P."/>
            <person name="Stams A.J."/>
            <person name="Sanchez-Andrea I."/>
        </authorList>
    </citation>
    <scope>NUCLEOTIDE SEQUENCE [LARGE SCALE GENOMIC DNA]</scope>
    <source>
        <strain evidence="1 2">TR1</strain>
    </source>
</reference>
<comment type="caution">
    <text evidence="1">The sequence shown here is derived from an EMBL/GenBank/DDBJ whole genome shotgun (WGS) entry which is preliminary data.</text>
</comment>
<gene>
    <name evidence="1" type="ORF">DESAMIL20_15</name>
</gene>
<keyword evidence="2" id="KW-1185">Reference proteome</keyword>
<organism evidence="1 2">
    <name type="scientific">Desulfurella amilsii</name>
    <dbReference type="NCBI Taxonomy" id="1562698"/>
    <lineage>
        <taxon>Bacteria</taxon>
        <taxon>Pseudomonadati</taxon>
        <taxon>Campylobacterota</taxon>
        <taxon>Desulfurellia</taxon>
        <taxon>Desulfurellales</taxon>
        <taxon>Desulfurellaceae</taxon>
        <taxon>Desulfurella</taxon>
    </lineage>
</organism>
<proteinExistence type="predicted"/>
<evidence type="ECO:0000313" key="1">
    <source>
        <dbReference type="EMBL" id="OSS42907.1"/>
    </source>
</evidence>